<reference evidence="1" key="1">
    <citation type="submission" date="2018-04" db="EMBL/GenBank/DDBJ databases">
        <title>Transcriptome assembly of Sipha flava.</title>
        <authorList>
            <person name="Scully E.D."/>
            <person name="Geib S.M."/>
            <person name="Palmer N.A."/>
            <person name="Koch K."/>
            <person name="Bradshaw J."/>
            <person name="Heng-Moss T."/>
            <person name="Sarath G."/>
        </authorList>
    </citation>
    <scope>NUCLEOTIDE SEQUENCE</scope>
</reference>
<evidence type="ECO:0000313" key="1">
    <source>
        <dbReference type="EMBL" id="MBY74403.1"/>
    </source>
</evidence>
<proteinExistence type="predicted"/>
<organism evidence="1">
    <name type="scientific">Sipha flava</name>
    <name type="common">yellow sugarcane aphid</name>
    <dbReference type="NCBI Taxonomy" id="143950"/>
    <lineage>
        <taxon>Eukaryota</taxon>
        <taxon>Metazoa</taxon>
        <taxon>Ecdysozoa</taxon>
        <taxon>Arthropoda</taxon>
        <taxon>Hexapoda</taxon>
        <taxon>Insecta</taxon>
        <taxon>Pterygota</taxon>
        <taxon>Neoptera</taxon>
        <taxon>Paraneoptera</taxon>
        <taxon>Hemiptera</taxon>
        <taxon>Sternorrhyncha</taxon>
        <taxon>Aphidomorpha</taxon>
        <taxon>Aphidoidea</taxon>
        <taxon>Aphididae</taxon>
        <taxon>Sipha</taxon>
    </lineage>
</organism>
<dbReference type="AlphaFoldDB" id="A0A2S2Q9I9"/>
<dbReference type="EMBL" id="GGMS01005200">
    <property type="protein sequence ID" value="MBY74403.1"/>
    <property type="molecule type" value="Transcribed_RNA"/>
</dbReference>
<sequence>MKSKHCTLDELLNNYLHSFTYDEKCKVKNKRPTPYLLIEYKDGKFTRTFQSSWYDKYTWLSGRAFFKVIVTMAKRPPSVLLWPLSLQRLAMRTFLIFSIGIGEKIFIILRV</sequence>
<gene>
    <name evidence="1" type="ORF">g.89994</name>
</gene>
<name>A0A2S2Q9I9_9HEMI</name>
<protein>
    <submittedName>
        <fullName evidence="1">Uncharacterized protein</fullName>
    </submittedName>
</protein>
<accession>A0A2S2Q9I9</accession>